<dbReference type="InterPro" id="IPR017395">
    <property type="entry name" value="Chlorophyllase-like"/>
</dbReference>
<protein>
    <submittedName>
        <fullName evidence="2">TSA: Wollemia nobilis Ref_Wollemi_Transcript_5878_637 transcribed RNA sequence</fullName>
    </submittedName>
</protein>
<name>A0A0C9RPA5_9CONI</name>
<proteinExistence type="predicted"/>
<dbReference type="SUPFAM" id="SSF53474">
    <property type="entry name" value="alpha/beta-Hydrolases"/>
    <property type="match status" value="1"/>
</dbReference>
<dbReference type="UniPathway" id="UPA00674"/>
<dbReference type="GO" id="GO:0015996">
    <property type="term" value="P:chlorophyll catabolic process"/>
    <property type="evidence" value="ECO:0007669"/>
    <property type="project" value="UniProtKB-UniPathway"/>
</dbReference>
<feature type="signal peptide" evidence="1">
    <location>
        <begin position="1"/>
        <end position="18"/>
    </location>
</feature>
<feature type="chain" id="PRO_5002202144" evidence="1">
    <location>
        <begin position="19"/>
        <end position="169"/>
    </location>
</feature>
<dbReference type="GO" id="GO:0047746">
    <property type="term" value="F:chlorophyllase activity"/>
    <property type="evidence" value="ECO:0007669"/>
    <property type="project" value="TreeGrafter"/>
</dbReference>
<reference evidence="2" key="1">
    <citation type="submission" date="2015-02" db="EMBL/GenBank/DDBJ databases">
        <title>A transcriptome of Wollemia nobilis - a relic of Gondwana.</title>
        <authorList>
            <person name="Chia J.Y."/>
            <person name="Leong Y.S."/>
            <person name="Abdul Karim S."/>
            <person name="Wan Azmi N."/>
            <person name="Hercus R."/>
            <person name="Croft L."/>
        </authorList>
    </citation>
    <scope>NUCLEOTIDE SEQUENCE</scope>
    <source>
        <strain evidence="2">MaeBrown</strain>
        <tissue evidence="2">Leaf</tissue>
    </source>
</reference>
<dbReference type="Pfam" id="PF07224">
    <property type="entry name" value="Chlorophyllase"/>
    <property type="match status" value="1"/>
</dbReference>
<evidence type="ECO:0000313" key="2">
    <source>
        <dbReference type="EMBL" id="JAG88716.1"/>
    </source>
</evidence>
<dbReference type="EMBL" id="GCHU01005840">
    <property type="protein sequence ID" value="JAG88716.1"/>
    <property type="molecule type" value="Transcribed_RNA"/>
</dbReference>
<dbReference type="PANTHER" id="PTHR33428:SF2">
    <property type="entry name" value="CHLOROPHYLLASE-2"/>
    <property type="match status" value="1"/>
</dbReference>
<dbReference type="Gene3D" id="3.40.50.1820">
    <property type="entry name" value="alpha/beta hydrolase"/>
    <property type="match status" value="1"/>
</dbReference>
<evidence type="ECO:0000256" key="1">
    <source>
        <dbReference type="SAM" id="SignalP"/>
    </source>
</evidence>
<keyword evidence="1" id="KW-0732">Signal</keyword>
<dbReference type="AlphaFoldDB" id="A0A0C9RPA5"/>
<sequence>MGRLTNLCLLSLLSVVLNAEIGIGIAGESPSAELFRQGPLKVEQLEIRTWGQPPDKFLVVGLPTSAGKYPVLMFLHGYVPLRNNFYWDLLHQVASHGFIAVAPLLYDFTGWDATQEMIDAAYIADGLKEGLQLHFPPHLRNVEPDFTKVAIAGHARGGKVAFGVALGLV</sequence>
<organism evidence="2">
    <name type="scientific">Wollemia nobilis</name>
    <dbReference type="NCBI Taxonomy" id="56998"/>
    <lineage>
        <taxon>Eukaryota</taxon>
        <taxon>Viridiplantae</taxon>
        <taxon>Streptophyta</taxon>
        <taxon>Embryophyta</taxon>
        <taxon>Tracheophyta</taxon>
        <taxon>Spermatophyta</taxon>
        <taxon>Pinopsida</taxon>
        <taxon>Pinidae</taxon>
        <taxon>Conifers II</taxon>
        <taxon>Araucariales</taxon>
        <taxon>Araucariaceae</taxon>
        <taxon>Wollemia</taxon>
    </lineage>
</organism>
<dbReference type="InterPro" id="IPR029058">
    <property type="entry name" value="AB_hydrolase_fold"/>
</dbReference>
<dbReference type="PANTHER" id="PTHR33428">
    <property type="entry name" value="CHLOROPHYLLASE-2, CHLOROPLASTIC"/>
    <property type="match status" value="1"/>
</dbReference>
<accession>A0A0C9RPA5</accession>